<accession>A0A1G2S8R9</accession>
<dbReference type="STRING" id="1802723.A2675_03540"/>
<keyword evidence="5" id="KW-0472">Membrane</keyword>
<keyword evidence="3" id="KW-0175">Coiled coil</keyword>
<keyword evidence="5" id="KW-1133">Transmembrane helix</keyword>
<evidence type="ECO:0000256" key="4">
    <source>
        <dbReference type="ARBA" id="ARBA00023172"/>
    </source>
</evidence>
<protein>
    <recommendedName>
        <fullName evidence="8">DNA recombination protein RmuC</fullName>
    </recommendedName>
</protein>
<evidence type="ECO:0000256" key="2">
    <source>
        <dbReference type="ARBA" id="ARBA00009840"/>
    </source>
</evidence>
<gene>
    <name evidence="6" type="ORF">A2675_03540</name>
</gene>
<keyword evidence="4" id="KW-0233">DNA recombination</keyword>
<keyword evidence="5" id="KW-0812">Transmembrane</keyword>
<feature type="transmembrane region" description="Helical" evidence="5">
    <location>
        <begin position="6"/>
        <end position="25"/>
    </location>
</feature>
<evidence type="ECO:0000313" key="7">
    <source>
        <dbReference type="Proteomes" id="UP000176997"/>
    </source>
</evidence>
<comment type="similarity">
    <text evidence="2">Belongs to the RmuC family.</text>
</comment>
<dbReference type="GO" id="GO:0006310">
    <property type="term" value="P:DNA recombination"/>
    <property type="evidence" value="ECO:0007669"/>
    <property type="project" value="UniProtKB-KW"/>
</dbReference>
<evidence type="ECO:0008006" key="8">
    <source>
        <dbReference type="Google" id="ProtNLM"/>
    </source>
</evidence>
<evidence type="ECO:0000313" key="6">
    <source>
        <dbReference type="EMBL" id="OHA81514.1"/>
    </source>
</evidence>
<reference evidence="6 7" key="1">
    <citation type="journal article" date="2016" name="Nat. Commun.">
        <title>Thousands of microbial genomes shed light on interconnected biogeochemical processes in an aquifer system.</title>
        <authorList>
            <person name="Anantharaman K."/>
            <person name="Brown C.T."/>
            <person name="Hug L.A."/>
            <person name="Sharon I."/>
            <person name="Castelle C.J."/>
            <person name="Probst A.J."/>
            <person name="Thomas B.C."/>
            <person name="Singh A."/>
            <person name="Wilkins M.J."/>
            <person name="Karaoz U."/>
            <person name="Brodie E.L."/>
            <person name="Williams K.H."/>
            <person name="Hubbard S.S."/>
            <person name="Banfield J.F."/>
        </authorList>
    </citation>
    <scope>NUCLEOTIDE SEQUENCE [LARGE SCALE GENOMIC DNA]</scope>
</reference>
<dbReference type="Proteomes" id="UP000176997">
    <property type="component" value="Unassembled WGS sequence"/>
</dbReference>
<proteinExistence type="inferred from homology"/>
<dbReference type="InterPro" id="IPR003798">
    <property type="entry name" value="DNA_recombination_RmuC"/>
</dbReference>
<comment type="function">
    <text evidence="1">Involved in DNA recombination.</text>
</comment>
<evidence type="ECO:0000256" key="1">
    <source>
        <dbReference type="ARBA" id="ARBA00003416"/>
    </source>
</evidence>
<evidence type="ECO:0000256" key="3">
    <source>
        <dbReference type="ARBA" id="ARBA00023054"/>
    </source>
</evidence>
<dbReference type="PANTHER" id="PTHR30563:SF0">
    <property type="entry name" value="DNA RECOMBINATION PROTEIN RMUC"/>
    <property type="match status" value="1"/>
</dbReference>
<dbReference type="EMBL" id="MHUS01000010">
    <property type="protein sequence ID" value="OHA81514.1"/>
    <property type="molecule type" value="Genomic_DNA"/>
</dbReference>
<organism evidence="6 7">
    <name type="scientific">Candidatus Yonathbacteria bacterium RIFCSPHIGHO2_01_FULL_51_10</name>
    <dbReference type="NCBI Taxonomy" id="1802723"/>
    <lineage>
        <taxon>Bacteria</taxon>
        <taxon>Candidatus Yonathiibacteriota</taxon>
    </lineage>
</organism>
<dbReference type="Pfam" id="PF02646">
    <property type="entry name" value="RmuC"/>
    <property type="match status" value="1"/>
</dbReference>
<evidence type="ECO:0000256" key="5">
    <source>
        <dbReference type="SAM" id="Phobius"/>
    </source>
</evidence>
<name>A0A1G2S8R9_9BACT</name>
<comment type="caution">
    <text evidence="6">The sequence shown here is derived from an EMBL/GenBank/DDBJ whole genome shotgun (WGS) entry which is preliminary data.</text>
</comment>
<dbReference type="PANTHER" id="PTHR30563">
    <property type="entry name" value="DNA RECOMBINATION PROTEIN RMUC"/>
    <property type="match status" value="1"/>
</dbReference>
<dbReference type="AlphaFoldDB" id="A0A1G2S8R9"/>
<sequence>MDSLLVIIIAIIAAVIGATVVFFVVKGNASGVPAQNQNDGLMLLQNQIQGFQAQIGDLVKTVDAKLGDSQRDMRETTRIQFSESQKLIQSTNEQVTKHLIDVAKGVAEANEASKQVFTIADQLQNLEKVLKHQKQRGNLGEASLELSLNNILPPDAYEMQHLFPGGDQVDAIIKTKEGVIPVDAKFSLDNYNRVVNEDDPERKLLLEKDFRNDLKKRIDETAKYIRVKDGTLPFAFMYIPAEGIYYDLLINDVGSKVNARSLIDYAYTEKNVIIVSPTTFSAYLQAVLYGFKAFKIEESAKEIAKEVEKLARHLRAYDEHFKKVGKSLGTTVNHYDAAQKDFGMIEKDVFKITAGKAEIGFEALALDRPADEAGE</sequence>